<comment type="caution">
    <text evidence="3">The sequence shown here is derived from an EMBL/GenBank/DDBJ whole genome shotgun (WGS) entry which is preliminary data.</text>
</comment>
<dbReference type="GO" id="GO:0010494">
    <property type="term" value="C:cytoplasmic stress granule"/>
    <property type="evidence" value="ECO:0007669"/>
    <property type="project" value="TreeGrafter"/>
</dbReference>
<reference evidence="3 4" key="1">
    <citation type="journal article" date="2021" name="Nat. Commun.">
        <title>Incipient diploidization of the medicinal plant Perilla within 10,000 years.</title>
        <authorList>
            <person name="Zhang Y."/>
            <person name="Shen Q."/>
            <person name="Leng L."/>
            <person name="Zhang D."/>
            <person name="Chen S."/>
            <person name="Shi Y."/>
            <person name="Ning Z."/>
            <person name="Chen S."/>
        </authorList>
    </citation>
    <scope>NUCLEOTIDE SEQUENCE [LARGE SCALE GENOMIC DNA]</scope>
    <source>
        <strain evidence="4">cv. PC099</strain>
    </source>
</reference>
<gene>
    <name evidence="3" type="ORF">C2S53_017086</name>
</gene>
<evidence type="ECO:0000313" key="4">
    <source>
        <dbReference type="Proteomes" id="UP001190926"/>
    </source>
</evidence>
<dbReference type="PANTHER" id="PTHR12854:SF12">
    <property type="entry name" value="POLYADENYLATE-BINDING PROTEIN INTERACTING PROTEIN"/>
    <property type="match status" value="1"/>
</dbReference>
<dbReference type="PANTHER" id="PTHR12854">
    <property type="entry name" value="ATAXIN 2-RELATED"/>
    <property type="match status" value="1"/>
</dbReference>
<dbReference type="InterPro" id="IPR045117">
    <property type="entry name" value="ATXN2-like"/>
</dbReference>
<dbReference type="Proteomes" id="UP001190926">
    <property type="component" value="Unassembled WGS sequence"/>
</dbReference>
<evidence type="ECO:0000313" key="3">
    <source>
        <dbReference type="EMBL" id="KAH6822790.1"/>
    </source>
</evidence>
<dbReference type="GO" id="GO:0034063">
    <property type="term" value="P:stress granule assembly"/>
    <property type="evidence" value="ECO:0007669"/>
    <property type="project" value="TreeGrafter"/>
</dbReference>
<organism evidence="3 4">
    <name type="scientific">Perilla frutescens var. hirtella</name>
    <name type="common">Perilla citriodora</name>
    <name type="synonym">Perilla setoyensis</name>
    <dbReference type="NCBI Taxonomy" id="608512"/>
    <lineage>
        <taxon>Eukaryota</taxon>
        <taxon>Viridiplantae</taxon>
        <taxon>Streptophyta</taxon>
        <taxon>Embryophyta</taxon>
        <taxon>Tracheophyta</taxon>
        <taxon>Spermatophyta</taxon>
        <taxon>Magnoliopsida</taxon>
        <taxon>eudicotyledons</taxon>
        <taxon>Gunneridae</taxon>
        <taxon>Pentapetalae</taxon>
        <taxon>asterids</taxon>
        <taxon>lamiids</taxon>
        <taxon>Lamiales</taxon>
        <taxon>Lamiaceae</taxon>
        <taxon>Nepetoideae</taxon>
        <taxon>Elsholtzieae</taxon>
        <taxon>Perilla</taxon>
    </lineage>
</organism>
<evidence type="ECO:0000259" key="2">
    <source>
        <dbReference type="Pfam" id="PF14438"/>
    </source>
</evidence>
<proteinExistence type="predicted"/>
<dbReference type="GO" id="GO:0003729">
    <property type="term" value="F:mRNA binding"/>
    <property type="evidence" value="ECO:0007669"/>
    <property type="project" value="TreeGrafter"/>
</dbReference>
<evidence type="ECO:0000256" key="1">
    <source>
        <dbReference type="SAM" id="MobiDB-lite"/>
    </source>
</evidence>
<keyword evidence="4" id="KW-1185">Reference proteome</keyword>
<protein>
    <recommendedName>
        <fullName evidence="2">Ataxin 2 SM domain-containing protein</fullName>
    </recommendedName>
</protein>
<dbReference type="AlphaFoldDB" id="A0AAD4P1K9"/>
<feature type="domain" description="Ataxin 2 SM" evidence="2">
    <location>
        <begin position="1"/>
        <end position="72"/>
    </location>
</feature>
<sequence length="515" mass="55590">MCIIGMAVDVHAKDGSVYSGIFHTASVDKDYAIVLKKAKMIKKGNLDTNVGNGTLIETLIVHSEDLVQVVAKAVILPSDGMAGYVGGDGMMASTGYIEFPDRDAEVVKTNESKRNYENRIQSRLSNKKKNELSYRSTVRTANSVGRHPEDYSEKLDARNIEKIQIEEADNVFDDGRHIRDGSQETQRECQNSLEFKDKRTSGEVQDSSLSITSCEAQSASALQGVSAGRAGALEDQDQEKATADGTASIVASQPNVSVASTPIINVKSESCLSASSNPFLLLPPKGSSVKRTAKESKLNPGAKMFSPSMRQHRTMTPPAVPNGATDPYMPRTYTMAPMATPREEVDGNSFTHSSVPVKFVPYNNIAFGHGGNDAPYVQPVIGQVVNRTQPIRYSGQYQNLQTSYAYVHPNSQNVMLGRGPLACMHPFSSDVVQSASGFSPAAIRPLSALHQVHPPKHQGNASAQALQLCMTPPIMANVPQPFIIPTSIPISQPLFPVLRPMAVPGNNGFLSTKFA</sequence>
<dbReference type="EMBL" id="SDAM02001188">
    <property type="protein sequence ID" value="KAH6822790.1"/>
    <property type="molecule type" value="Genomic_DNA"/>
</dbReference>
<name>A0AAD4P1K9_PERFH</name>
<dbReference type="InterPro" id="IPR025852">
    <property type="entry name" value="SM_dom_ATX"/>
</dbReference>
<dbReference type="Pfam" id="PF14438">
    <property type="entry name" value="SM-ATX"/>
    <property type="match status" value="1"/>
</dbReference>
<accession>A0AAD4P1K9</accession>
<feature type="region of interest" description="Disordered" evidence="1">
    <location>
        <begin position="282"/>
        <end position="328"/>
    </location>
</feature>